<dbReference type="Proteomes" id="UP001199525">
    <property type="component" value="Unassembled WGS sequence"/>
</dbReference>
<proteinExistence type="predicted"/>
<protein>
    <submittedName>
        <fullName evidence="1">Uncharacterized protein</fullName>
    </submittedName>
</protein>
<accession>A0ABS8ILC6</accession>
<comment type="caution">
    <text evidence="1">The sequence shown here is derived from an EMBL/GenBank/DDBJ whole genome shotgun (WGS) entry which is preliminary data.</text>
</comment>
<keyword evidence="2" id="KW-1185">Reference proteome</keyword>
<dbReference type="RefSeq" id="WP_229490947.1">
    <property type="nucleotide sequence ID" value="NZ_JAIVFQ010000161.1"/>
</dbReference>
<name>A0ABS8ILC6_9NOSO</name>
<gene>
    <name evidence="1" type="ORF">LC586_38255</name>
</gene>
<organism evidence="1 2">
    <name type="scientific">Nostoc favosum CHAB5714</name>
    <dbReference type="NCBI Taxonomy" id="2780399"/>
    <lineage>
        <taxon>Bacteria</taxon>
        <taxon>Bacillati</taxon>
        <taxon>Cyanobacteriota</taxon>
        <taxon>Cyanophyceae</taxon>
        <taxon>Nostocales</taxon>
        <taxon>Nostocaceae</taxon>
        <taxon>Nostoc</taxon>
        <taxon>Nostoc favosum</taxon>
    </lineage>
</organism>
<evidence type="ECO:0000313" key="2">
    <source>
        <dbReference type="Proteomes" id="UP001199525"/>
    </source>
</evidence>
<reference evidence="1 2" key="1">
    <citation type="journal article" date="2021" name="Microorganisms">
        <title>Genome Evolution of Filamentous Cyanobacterium Nostoc Species: From Facultative Symbiosis to Free Living.</title>
        <authorList>
            <person name="Huo D."/>
            <person name="Li H."/>
            <person name="Cai F."/>
            <person name="Guo X."/>
            <person name="Qiao Z."/>
            <person name="Wang W."/>
            <person name="Yu G."/>
            <person name="Li R."/>
        </authorList>
    </citation>
    <scope>NUCLEOTIDE SEQUENCE [LARGE SCALE GENOMIC DNA]</scope>
    <source>
        <strain evidence="1 2">CHAB 5714</strain>
    </source>
</reference>
<sequence>MNGSTNMRTTQQVMDITGAPAQVWGNVLVPAKGTITVKVRVCKTNTKALSCDFTL</sequence>
<dbReference type="EMBL" id="JAIVFQ010000161">
    <property type="protein sequence ID" value="MCC5604826.1"/>
    <property type="molecule type" value="Genomic_DNA"/>
</dbReference>
<evidence type="ECO:0000313" key="1">
    <source>
        <dbReference type="EMBL" id="MCC5604826.1"/>
    </source>
</evidence>